<gene>
    <name evidence="1" type="primary">A05p040680.1_BraROA</name>
    <name evidence="1" type="ORF">IGI04_020165</name>
</gene>
<evidence type="ECO:0000313" key="2">
    <source>
        <dbReference type="Proteomes" id="UP000823674"/>
    </source>
</evidence>
<dbReference type="Proteomes" id="UP000823674">
    <property type="component" value="Chromosome A05"/>
</dbReference>
<name>A0ABQ7MKC6_BRACM</name>
<protein>
    <submittedName>
        <fullName evidence="1">Uncharacterized protein</fullName>
    </submittedName>
</protein>
<dbReference type="EMBL" id="JADBGQ010000005">
    <property type="protein sequence ID" value="KAG5398351.1"/>
    <property type="molecule type" value="Genomic_DNA"/>
</dbReference>
<organism evidence="1 2">
    <name type="scientific">Brassica rapa subsp. trilocularis</name>
    <dbReference type="NCBI Taxonomy" id="1813537"/>
    <lineage>
        <taxon>Eukaryota</taxon>
        <taxon>Viridiplantae</taxon>
        <taxon>Streptophyta</taxon>
        <taxon>Embryophyta</taxon>
        <taxon>Tracheophyta</taxon>
        <taxon>Spermatophyta</taxon>
        <taxon>Magnoliopsida</taxon>
        <taxon>eudicotyledons</taxon>
        <taxon>Gunneridae</taxon>
        <taxon>Pentapetalae</taxon>
        <taxon>rosids</taxon>
        <taxon>malvids</taxon>
        <taxon>Brassicales</taxon>
        <taxon>Brassicaceae</taxon>
        <taxon>Brassiceae</taxon>
        <taxon>Brassica</taxon>
    </lineage>
</organism>
<proteinExistence type="predicted"/>
<evidence type="ECO:0000313" key="1">
    <source>
        <dbReference type="EMBL" id="KAG5398351.1"/>
    </source>
</evidence>
<accession>A0ABQ7MKC6</accession>
<keyword evidence="2" id="KW-1185">Reference proteome</keyword>
<comment type="caution">
    <text evidence="1">The sequence shown here is derived from an EMBL/GenBank/DDBJ whole genome shotgun (WGS) entry which is preliminary data.</text>
</comment>
<reference evidence="1 2" key="1">
    <citation type="submission" date="2021-03" db="EMBL/GenBank/DDBJ databases">
        <authorList>
            <person name="King G.J."/>
            <person name="Bancroft I."/>
            <person name="Baten A."/>
            <person name="Bloomfield J."/>
            <person name="Borpatragohain P."/>
            <person name="He Z."/>
            <person name="Irish N."/>
            <person name="Irwin J."/>
            <person name="Liu K."/>
            <person name="Mauleon R.P."/>
            <person name="Moore J."/>
            <person name="Morris R."/>
            <person name="Ostergaard L."/>
            <person name="Wang B."/>
            <person name="Wells R."/>
        </authorList>
    </citation>
    <scope>NUCLEOTIDE SEQUENCE [LARGE SCALE GENOMIC DNA]</scope>
    <source>
        <strain evidence="1">R-o-18</strain>
        <tissue evidence="1">Leaf</tissue>
    </source>
</reference>
<sequence>MQSKVLRSNLLEIYNLSLDHKGIAGQYHHNTGEMVPARLRKKKFTSAKDFKTQKCAWNEDPGDCGLFDRCIPTTRMKLAAEIYDEVADM</sequence>